<dbReference type="Gene3D" id="3.40.50.620">
    <property type="entry name" value="HUPs"/>
    <property type="match status" value="1"/>
</dbReference>
<keyword evidence="2" id="KW-1185">Reference proteome</keyword>
<dbReference type="EMBL" id="SWDB01000003">
    <property type="protein sequence ID" value="TKB47489.1"/>
    <property type="molecule type" value="Genomic_DNA"/>
</dbReference>
<dbReference type="InterPro" id="IPR014729">
    <property type="entry name" value="Rossmann-like_a/b/a_fold"/>
</dbReference>
<dbReference type="InterPro" id="IPR036134">
    <property type="entry name" value="Crypto/Photolyase_FAD-like_sf"/>
</dbReference>
<dbReference type="OrthoDB" id="5288100at2"/>
<dbReference type="RefSeq" id="WP_136734300.1">
    <property type="nucleotide sequence ID" value="NZ_SWDB01000003.1"/>
</dbReference>
<accession>A0A4U1BBU1</accession>
<dbReference type="AlphaFoldDB" id="A0A4U1BBU1"/>
<reference evidence="1 2" key="1">
    <citation type="submission" date="2019-04" db="EMBL/GenBank/DDBJ databases">
        <title>Thalassotalea guangxiensis sp. nov., isolated from sediment of the coastal wetland.</title>
        <authorList>
            <person name="Zheng S."/>
            <person name="Zhang D."/>
        </authorList>
    </citation>
    <scope>NUCLEOTIDE SEQUENCE [LARGE SCALE GENOMIC DNA]</scope>
    <source>
        <strain evidence="1 2">ZS-4</strain>
    </source>
</reference>
<gene>
    <name evidence="1" type="ORF">E8M12_01515</name>
</gene>
<protein>
    <submittedName>
        <fullName evidence="1">Cryptochrome/photolyase family protein</fullName>
    </submittedName>
</protein>
<keyword evidence="1" id="KW-0456">Lyase</keyword>
<dbReference type="Gene3D" id="1.10.10.1710">
    <property type="entry name" value="Deoxyribodipyrimidine photolyase-related"/>
    <property type="match status" value="1"/>
</dbReference>
<dbReference type="GO" id="GO:0016829">
    <property type="term" value="F:lyase activity"/>
    <property type="evidence" value="ECO:0007669"/>
    <property type="project" value="UniProtKB-KW"/>
</dbReference>
<organism evidence="1 2">
    <name type="scientific">Thalassotalea mangrovi</name>
    <dbReference type="NCBI Taxonomy" id="2572245"/>
    <lineage>
        <taxon>Bacteria</taxon>
        <taxon>Pseudomonadati</taxon>
        <taxon>Pseudomonadota</taxon>
        <taxon>Gammaproteobacteria</taxon>
        <taxon>Alteromonadales</taxon>
        <taxon>Colwelliaceae</taxon>
        <taxon>Thalassotalea</taxon>
    </lineage>
</organism>
<dbReference type="Gene3D" id="1.10.579.10">
    <property type="entry name" value="DNA Cyclobutane Dipyrimidine Photolyase, subunit A, domain 3"/>
    <property type="match status" value="1"/>
</dbReference>
<dbReference type="Proteomes" id="UP000307999">
    <property type="component" value="Unassembled WGS sequence"/>
</dbReference>
<proteinExistence type="predicted"/>
<evidence type="ECO:0000313" key="1">
    <source>
        <dbReference type="EMBL" id="TKB47489.1"/>
    </source>
</evidence>
<name>A0A4U1BBU1_9GAMM</name>
<evidence type="ECO:0000313" key="2">
    <source>
        <dbReference type="Proteomes" id="UP000307999"/>
    </source>
</evidence>
<dbReference type="Pfam" id="PF04244">
    <property type="entry name" value="DPRP"/>
    <property type="match status" value="1"/>
</dbReference>
<sequence>MKSDYKRLRLILGDQLNAGHSWYQQKDSDTLYIIAELHQETTYVCHHVQKVCAFFAAMQQFSSALTESGFDVIHLTLDDTEGFNDLPELLRHYIDKYQVQEFHYQLADEYRLRRQLTDFANTLSIVTKAYTSEHFFIDDAQLSQHFESGKRHQMEAFYRRMRQRFDILMDGDEPEGGEWNYDKYNRNKLKADDLSKVPEPCMFANDVSDILKRLERHKVRTIGDASPELLWPINRQQSLELLEHFCRSCLPYFGTFQDAMTDKLDPFGEDRQWSLFHSRLSFSLNSKMLSPDTVIRRVIEYYRQHSQRISLAQVEGFVRQILGWREFIRGVYWANMPEYRTLNALQANRSLPEWFWSGDTKMRCLHHAISQSLQFAYAHHIQRLMITGNFCLIAGIDHEQVDEWYLGIYVDAIEWVELPNTRGMSQFADGGIVGSKAYAASGNYVNKMSDYCGDCHYQVKETETDNACPLNALYWYFMDSHIDKFNNNPRTRMVYANWQKKSPEQQQAIIARAQQLLCKIDDL</sequence>
<dbReference type="PANTHER" id="PTHR38657">
    <property type="entry name" value="SLR1343 PROTEIN"/>
    <property type="match status" value="1"/>
</dbReference>
<dbReference type="Gene3D" id="1.25.40.80">
    <property type="match status" value="1"/>
</dbReference>
<comment type="caution">
    <text evidence="1">The sequence shown here is derived from an EMBL/GenBank/DDBJ whole genome shotgun (WGS) entry which is preliminary data.</text>
</comment>
<dbReference type="InterPro" id="IPR007357">
    <property type="entry name" value="PhrB-like"/>
</dbReference>
<dbReference type="SUPFAM" id="SSF48173">
    <property type="entry name" value="Cryptochrome/photolyase FAD-binding domain"/>
    <property type="match status" value="1"/>
</dbReference>
<dbReference type="PANTHER" id="PTHR38657:SF1">
    <property type="entry name" value="SLR1343 PROTEIN"/>
    <property type="match status" value="1"/>
</dbReference>
<dbReference type="InterPro" id="IPR052551">
    <property type="entry name" value="UV-DNA_repair_photolyase"/>
</dbReference>